<organism evidence="2 3">
    <name type="scientific">Leptidea sinapis</name>
    <dbReference type="NCBI Taxonomy" id="189913"/>
    <lineage>
        <taxon>Eukaryota</taxon>
        <taxon>Metazoa</taxon>
        <taxon>Ecdysozoa</taxon>
        <taxon>Arthropoda</taxon>
        <taxon>Hexapoda</taxon>
        <taxon>Insecta</taxon>
        <taxon>Pterygota</taxon>
        <taxon>Neoptera</taxon>
        <taxon>Endopterygota</taxon>
        <taxon>Lepidoptera</taxon>
        <taxon>Glossata</taxon>
        <taxon>Ditrysia</taxon>
        <taxon>Papilionoidea</taxon>
        <taxon>Pieridae</taxon>
        <taxon>Dismorphiinae</taxon>
        <taxon>Leptidea</taxon>
    </lineage>
</organism>
<name>A0A5E4QYC5_9NEOP</name>
<evidence type="ECO:0000313" key="2">
    <source>
        <dbReference type="EMBL" id="VVD02100.1"/>
    </source>
</evidence>
<keyword evidence="1" id="KW-0812">Transmembrane</keyword>
<dbReference type="Proteomes" id="UP000324832">
    <property type="component" value="Unassembled WGS sequence"/>
</dbReference>
<reference evidence="2 3" key="1">
    <citation type="submission" date="2017-07" db="EMBL/GenBank/DDBJ databases">
        <authorList>
            <person name="Talla V."/>
            <person name="Backstrom N."/>
        </authorList>
    </citation>
    <scope>NUCLEOTIDE SEQUENCE [LARGE SCALE GENOMIC DNA]</scope>
</reference>
<dbReference type="AlphaFoldDB" id="A0A5E4QYC5"/>
<gene>
    <name evidence="2" type="ORF">LSINAPIS_LOCUS12380</name>
</gene>
<keyword evidence="1" id="KW-1133">Transmembrane helix</keyword>
<accession>A0A5E4QYC5</accession>
<sequence>MDKELRKLKDIKGKIEKGFINFKKSPKERITHNYIDTRLELLENQLKNFTAKYEKIVGAGEEFFDYFEEDVNEKTATIFLLLVCLSLIMATTAFKFVQKPPQDRGFRGRSISSN</sequence>
<keyword evidence="3" id="KW-1185">Reference proteome</keyword>
<evidence type="ECO:0000313" key="3">
    <source>
        <dbReference type="Proteomes" id="UP000324832"/>
    </source>
</evidence>
<protein>
    <submittedName>
        <fullName evidence="2">Uncharacterized protein</fullName>
    </submittedName>
</protein>
<proteinExistence type="predicted"/>
<keyword evidence="1" id="KW-0472">Membrane</keyword>
<evidence type="ECO:0000256" key="1">
    <source>
        <dbReference type="SAM" id="Phobius"/>
    </source>
</evidence>
<dbReference type="EMBL" id="FZQP02005778">
    <property type="protein sequence ID" value="VVD02100.1"/>
    <property type="molecule type" value="Genomic_DNA"/>
</dbReference>
<feature type="transmembrane region" description="Helical" evidence="1">
    <location>
        <begin position="76"/>
        <end position="97"/>
    </location>
</feature>